<keyword evidence="3" id="KW-1185">Reference proteome</keyword>
<dbReference type="Proteomes" id="UP001278766">
    <property type="component" value="Unassembled WGS sequence"/>
</dbReference>
<dbReference type="AlphaFoldDB" id="A0AAE0LTA2"/>
<evidence type="ECO:0000256" key="1">
    <source>
        <dbReference type="SAM" id="SignalP"/>
    </source>
</evidence>
<dbReference type="RefSeq" id="XP_062660024.1">
    <property type="nucleotide sequence ID" value="XM_062798770.1"/>
</dbReference>
<reference evidence="2" key="2">
    <citation type="submission" date="2023-06" db="EMBL/GenBank/DDBJ databases">
        <authorList>
            <consortium name="Lawrence Berkeley National Laboratory"/>
            <person name="Haridas S."/>
            <person name="Hensen N."/>
            <person name="Bonometti L."/>
            <person name="Westerberg I."/>
            <person name="Brannstrom I.O."/>
            <person name="Guillou S."/>
            <person name="Cros-Aarteil S."/>
            <person name="Calhoun S."/>
            <person name="Kuo A."/>
            <person name="Mondo S."/>
            <person name="Pangilinan J."/>
            <person name="Riley R."/>
            <person name="Labutti K."/>
            <person name="Andreopoulos B."/>
            <person name="Lipzen A."/>
            <person name="Chen C."/>
            <person name="Yanf M."/>
            <person name="Daum C."/>
            <person name="Ng V."/>
            <person name="Clum A."/>
            <person name="Steindorff A."/>
            <person name="Ohm R."/>
            <person name="Martin F."/>
            <person name="Silar P."/>
            <person name="Natvig D."/>
            <person name="Lalanne C."/>
            <person name="Gautier V."/>
            <person name="Ament-Velasquez S.L."/>
            <person name="Kruys A."/>
            <person name="Hutchinson M.I."/>
            <person name="Powell A.J."/>
            <person name="Barry K."/>
            <person name="Miller A.N."/>
            <person name="Grigoriev I.V."/>
            <person name="Debuchy R."/>
            <person name="Gladieux P."/>
            <person name="Thoren M.H."/>
            <person name="Johannesson H."/>
        </authorList>
    </citation>
    <scope>NUCLEOTIDE SEQUENCE</scope>
    <source>
        <strain evidence="2">CBS 168.71</strain>
    </source>
</reference>
<dbReference type="GeneID" id="87835718"/>
<feature type="signal peptide" evidence="1">
    <location>
        <begin position="1"/>
        <end position="18"/>
    </location>
</feature>
<dbReference type="EMBL" id="JAUEPN010000004">
    <property type="protein sequence ID" value="KAK3296510.1"/>
    <property type="molecule type" value="Genomic_DNA"/>
</dbReference>
<proteinExistence type="predicted"/>
<gene>
    <name evidence="2" type="ORF">B0H64DRAFT_171394</name>
</gene>
<comment type="caution">
    <text evidence="2">The sequence shown here is derived from an EMBL/GenBank/DDBJ whole genome shotgun (WGS) entry which is preliminary data.</text>
</comment>
<feature type="chain" id="PRO_5041988891" evidence="1">
    <location>
        <begin position="19"/>
        <end position="206"/>
    </location>
</feature>
<sequence>MLVLVWVLIVGHSSLIDNSSPFLTWSYATTHRISWHIQVVESAPYPSLPKAWCLVSNACPSANLVGYLQSGSEDFLLIRQRISVRNGGTIQWTKVHRHSSFSDAVDDTPGDEHRTSEWRGAQHPVQFAVPVHAITGLVDDIAVFDSKGVHMPTDLLFVPVIDEIDPHVFVLAHLDHAAAVPTTALFDDGSEAVHEPHICRRYLATI</sequence>
<evidence type="ECO:0000313" key="3">
    <source>
        <dbReference type="Proteomes" id="UP001278766"/>
    </source>
</evidence>
<evidence type="ECO:0000313" key="2">
    <source>
        <dbReference type="EMBL" id="KAK3296510.1"/>
    </source>
</evidence>
<protein>
    <submittedName>
        <fullName evidence="2">Uncharacterized protein</fullName>
    </submittedName>
</protein>
<keyword evidence="1" id="KW-0732">Signal</keyword>
<name>A0AAE0LTA2_9PEZI</name>
<organism evidence="2 3">
    <name type="scientific">Chaetomium fimeti</name>
    <dbReference type="NCBI Taxonomy" id="1854472"/>
    <lineage>
        <taxon>Eukaryota</taxon>
        <taxon>Fungi</taxon>
        <taxon>Dikarya</taxon>
        <taxon>Ascomycota</taxon>
        <taxon>Pezizomycotina</taxon>
        <taxon>Sordariomycetes</taxon>
        <taxon>Sordariomycetidae</taxon>
        <taxon>Sordariales</taxon>
        <taxon>Chaetomiaceae</taxon>
        <taxon>Chaetomium</taxon>
    </lineage>
</organism>
<accession>A0AAE0LTA2</accession>
<reference evidence="2" key="1">
    <citation type="journal article" date="2023" name="Mol. Phylogenet. Evol.">
        <title>Genome-scale phylogeny and comparative genomics of the fungal order Sordariales.</title>
        <authorList>
            <person name="Hensen N."/>
            <person name="Bonometti L."/>
            <person name="Westerberg I."/>
            <person name="Brannstrom I.O."/>
            <person name="Guillou S."/>
            <person name="Cros-Aarteil S."/>
            <person name="Calhoun S."/>
            <person name="Haridas S."/>
            <person name="Kuo A."/>
            <person name="Mondo S."/>
            <person name="Pangilinan J."/>
            <person name="Riley R."/>
            <person name="LaButti K."/>
            <person name="Andreopoulos B."/>
            <person name="Lipzen A."/>
            <person name="Chen C."/>
            <person name="Yan M."/>
            <person name="Daum C."/>
            <person name="Ng V."/>
            <person name="Clum A."/>
            <person name="Steindorff A."/>
            <person name="Ohm R.A."/>
            <person name="Martin F."/>
            <person name="Silar P."/>
            <person name="Natvig D.O."/>
            <person name="Lalanne C."/>
            <person name="Gautier V."/>
            <person name="Ament-Velasquez S.L."/>
            <person name="Kruys A."/>
            <person name="Hutchinson M.I."/>
            <person name="Powell A.J."/>
            <person name="Barry K."/>
            <person name="Miller A.N."/>
            <person name="Grigoriev I.V."/>
            <person name="Debuchy R."/>
            <person name="Gladieux P."/>
            <person name="Hiltunen Thoren M."/>
            <person name="Johannesson H."/>
        </authorList>
    </citation>
    <scope>NUCLEOTIDE SEQUENCE</scope>
    <source>
        <strain evidence="2">CBS 168.71</strain>
    </source>
</reference>